<dbReference type="GO" id="GO:0005737">
    <property type="term" value="C:cytoplasm"/>
    <property type="evidence" value="ECO:0007669"/>
    <property type="project" value="TreeGrafter"/>
</dbReference>
<name>A0A3M7F8M5_HORWE</name>
<feature type="signal peptide" evidence="2">
    <location>
        <begin position="1"/>
        <end position="19"/>
    </location>
</feature>
<organism evidence="4 5">
    <name type="scientific">Hortaea werneckii</name>
    <name type="common">Black yeast</name>
    <name type="synonym">Cladosporium werneckii</name>
    <dbReference type="NCBI Taxonomy" id="91943"/>
    <lineage>
        <taxon>Eukaryota</taxon>
        <taxon>Fungi</taxon>
        <taxon>Dikarya</taxon>
        <taxon>Ascomycota</taxon>
        <taxon>Pezizomycotina</taxon>
        <taxon>Dothideomycetes</taxon>
        <taxon>Dothideomycetidae</taxon>
        <taxon>Mycosphaerellales</taxon>
        <taxon>Teratosphaeriaceae</taxon>
        <taxon>Hortaea</taxon>
    </lineage>
</organism>
<evidence type="ECO:0000313" key="4">
    <source>
        <dbReference type="EMBL" id="RMY84861.1"/>
    </source>
</evidence>
<dbReference type="SUPFAM" id="SSF101898">
    <property type="entry name" value="NHL repeat"/>
    <property type="match status" value="1"/>
</dbReference>
<feature type="compositionally biased region" description="Polar residues" evidence="1">
    <location>
        <begin position="186"/>
        <end position="199"/>
    </location>
</feature>
<dbReference type="InterPro" id="IPR037593">
    <property type="entry name" value="MIOS/Sea4"/>
</dbReference>
<feature type="chain" id="PRO_5017958127" description="MIOS-like alpha-solenoid domain-containing protein" evidence="2">
    <location>
        <begin position="20"/>
        <end position="820"/>
    </location>
</feature>
<dbReference type="Gene3D" id="2.130.10.10">
    <property type="entry name" value="YVTN repeat-like/Quinoprotein amine dehydrogenase"/>
    <property type="match status" value="1"/>
</dbReference>
<evidence type="ECO:0000259" key="3">
    <source>
        <dbReference type="Pfam" id="PF21719"/>
    </source>
</evidence>
<dbReference type="InterPro" id="IPR049092">
    <property type="entry name" value="MIOS_a-sol"/>
</dbReference>
<gene>
    <name evidence="4" type="ORF">D0862_11309</name>
</gene>
<sequence length="820" mass="91141">MRHVGAALLVVFMEAAVRWSPHSTAERRRFLLVDVAESSLTLNEVNSDLNPGPLSFHPISSRRKLPPFGAFAWSPVQECLVALGHVSGNASVVDLSNERPRTEQPLTFKTKQQRKCNSVALSSQNWLAVALDKTRSDVCLNIYDVASEVQEPRPRKGHSLGYMTFEVGSDHASNILGKSNGKADRSSGSGTRNLQAPTRNINNIAIDPLDENYFASSGSTGDPSVTVWDKRWIAQSSSGSQMNGVVFNFSPAVEVAGLTTVWSLRYSGVRRGRLALCASTGEIKVMDMMDANTSPLHTSDYLPSNPYGGGSWQSNRYVSRVRKVQEPIRQRANKGHDDGTRAVAFDWVQETSPESEQSMLILRSSREVEVYQMPLVDTHVNVNARQDLSTVRNDVAVLESKPHTRADQSVANDEQSNAEPTDPVNTTVASAMLGHNGGLDGVSGADMSHIQRLLAPANVAEERCRRGYGLDCEKNMKVIAGDWHLERLWEIVGRFHDQAADNGMVHAGLDLSYVGVADIWSESAGNLAKRRSPSRKTQVDDAIVGLNNDHDLPAFEGERTDFPEHRQLCLAACGWKFTTDTLEAECQELIERGEYYLSIVQAVLHGYIHIALNLLRTLIRSNTISNIGLGALLASDTINEEQREMCQWMAADTSDPGLKALLTFLITGDWRDVMKTHYLHLGYRVALGLKYLNDTELSGFMQTETARAIRNGDLEGILLTGLGERSLELFQTYLTRSSDLQTVVLATAFTNPRYVDDVRWEMWRETYFDQLQSWRREEQRHDTDSNDCGKLPDENPRLPGGEFWLRLSPLRSPSAPLCPL</sequence>
<dbReference type="PANTHER" id="PTHR16453:SF9">
    <property type="entry name" value="GATOR COMPLEX PROTEIN MIOS"/>
    <property type="match status" value="1"/>
</dbReference>
<reference evidence="4 5" key="1">
    <citation type="journal article" date="2018" name="BMC Genomics">
        <title>Genomic evidence for intraspecific hybridization in a clonal and extremely halotolerant yeast.</title>
        <authorList>
            <person name="Gostincar C."/>
            <person name="Stajich J.E."/>
            <person name="Zupancic J."/>
            <person name="Zalar P."/>
            <person name="Gunde-Cimerman N."/>
        </authorList>
    </citation>
    <scope>NUCLEOTIDE SEQUENCE [LARGE SCALE GENOMIC DNA]</scope>
    <source>
        <strain evidence="4 5">EXF-171</strain>
    </source>
</reference>
<dbReference type="Pfam" id="PF21719">
    <property type="entry name" value="MIOS_a-sol"/>
    <property type="match status" value="1"/>
</dbReference>
<accession>A0A3M7F8M5</accession>
<feature type="domain" description="MIOS-like alpha-solenoid" evidence="3">
    <location>
        <begin position="462"/>
        <end position="691"/>
    </location>
</feature>
<evidence type="ECO:0000313" key="5">
    <source>
        <dbReference type="Proteomes" id="UP000281468"/>
    </source>
</evidence>
<dbReference type="Proteomes" id="UP000281468">
    <property type="component" value="Unassembled WGS sequence"/>
</dbReference>
<keyword evidence="2" id="KW-0732">Signal</keyword>
<protein>
    <recommendedName>
        <fullName evidence="3">MIOS-like alpha-solenoid domain-containing protein</fullName>
    </recommendedName>
</protein>
<feature type="region of interest" description="Disordered" evidence="1">
    <location>
        <begin position="174"/>
        <end position="199"/>
    </location>
</feature>
<feature type="region of interest" description="Disordered" evidence="1">
    <location>
        <begin position="400"/>
        <end position="422"/>
    </location>
</feature>
<proteinExistence type="predicted"/>
<comment type="caution">
    <text evidence="4">The sequence shown here is derived from an EMBL/GenBank/DDBJ whole genome shotgun (WGS) entry which is preliminary data.</text>
</comment>
<dbReference type="EMBL" id="QWIQ01000486">
    <property type="protein sequence ID" value="RMY84861.1"/>
    <property type="molecule type" value="Genomic_DNA"/>
</dbReference>
<dbReference type="InterPro" id="IPR015943">
    <property type="entry name" value="WD40/YVTN_repeat-like_dom_sf"/>
</dbReference>
<dbReference type="AlphaFoldDB" id="A0A3M7F8M5"/>
<evidence type="ECO:0000256" key="2">
    <source>
        <dbReference type="SAM" id="SignalP"/>
    </source>
</evidence>
<dbReference type="GO" id="GO:1904263">
    <property type="term" value="P:positive regulation of TORC1 signaling"/>
    <property type="evidence" value="ECO:0007669"/>
    <property type="project" value="TreeGrafter"/>
</dbReference>
<feature type="compositionally biased region" description="Polar residues" evidence="1">
    <location>
        <begin position="407"/>
        <end position="422"/>
    </location>
</feature>
<evidence type="ECO:0000256" key="1">
    <source>
        <dbReference type="SAM" id="MobiDB-lite"/>
    </source>
</evidence>
<dbReference type="PANTHER" id="PTHR16453">
    <property type="entry name" value="WD40 DOMAIN-CONTAINING PROTEIN MIO FAMILY MEMBER"/>
    <property type="match status" value="1"/>
</dbReference>